<keyword evidence="10" id="KW-0460">Magnesium</keyword>
<dbReference type="GO" id="GO:0005525">
    <property type="term" value="F:GTP binding"/>
    <property type="evidence" value="ECO:0007669"/>
    <property type="project" value="UniProtKB-UniRule"/>
</dbReference>
<dbReference type="InterPro" id="IPR036525">
    <property type="entry name" value="Tubulin/FtsZ_GTPase_sf"/>
</dbReference>
<dbReference type="GO" id="GO:0046872">
    <property type="term" value="F:metal ion binding"/>
    <property type="evidence" value="ECO:0007669"/>
    <property type="project" value="UniProtKB-KW"/>
</dbReference>
<dbReference type="AlphaFoldDB" id="A0AAV2NPK8"/>
<feature type="domain" description="Tubulin/FtsZ 2-layer sandwich" evidence="17">
    <location>
        <begin position="249"/>
        <end position="395"/>
    </location>
</feature>
<evidence type="ECO:0000256" key="2">
    <source>
        <dbReference type="ARBA" id="ARBA00004245"/>
    </source>
</evidence>
<dbReference type="InterPro" id="IPR037103">
    <property type="entry name" value="Tubulin/FtsZ-like_C"/>
</dbReference>
<evidence type="ECO:0000256" key="9">
    <source>
        <dbReference type="ARBA" id="ARBA00022801"/>
    </source>
</evidence>
<evidence type="ECO:0000256" key="6">
    <source>
        <dbReference type="ARBA" id="ARBA00022701"/>
    </source>
</evidence>
<dbReference type="GO" id="GO:0005874">
    <property type="term" value="C:microtubule"/>
    <property type="evidence" value="ECO:0007669"/>
    <property type="project" value="UniProtKB-KW"/>
</dbReference>
<gene>
    <name evidence="18" type="ORF">LPLAT_LOCUS8007</name>
</gene>
<evidence type="ECO:0000256" key="13">
    <source>
        <dbReference type="ARBA" id="ARBA00034296"/>
    </source>
</evidence>
<dbReference type="InterPro" id="IPR008280">
    <property type="entry name" value="Tub_FtsZ_C"/>
</dbReference>
<dbReference type="InterPro" id="IPR003008">
    <property type="entry name" value="Tubulin_FtsZ_GTPase"/>
</dbReference>
<name>A0AAV2NPK8_9HYME</name>
<keyword evidence="7" id="KW-0479">Metal-binding</keyword>
<evidence type="ECO:0000256" key="11">
    <source>
        <dbReference type="ARBA" id="ARBA00023134"/>
    </source>
</evidence>
<keyword evidence="19" id="KW-1185">Reference proteome</keyword>
<keyword evidence="8 15" id="KW-0547">Nucleotide-binding</keyword>
<dbReference type="GO" id="GO:0005200">
    <property type="term" value="F:structural constituent of cytoskeleton"/>
    <property type="evidence" value="ECO:0007669"/>
    <property type="project" value="InterPro"/>
</dbReference>
<dbReference type="EMBL" id="OZ034826">
    <property type="protein sequence ID" value="CAL1682139.1"/>
    <property type="molecule type" value="Genomic_DNA"/>
</dbReference>
<reference evidence="18" key="1">
    <citation type="submission" date="2024-04" db="EMBL/GenBank/DDBJ databases">
        <authorList>
            <consortium name="Molecular Ecology Group"/>
        </authorList>
    </citation>
    <scope>NUCLEOTIDE SEQUENCE</scope>
</reference>
<dbReference type="PRINTS" id="PR01162">
    <property type="entry name" value="ALPHATUBULIN"/>
</dbReference>
<organism evidence="18 19">
    <name type="scientific">Lasius platythorax</name>
    <dbReference type="NCBI Taxonomy" id="488582"/>
    <lineage>
        <taxon>Eukaryota</taxon>
        <taxon>Metazoa</taxon>
        <taxon>Ecdysozoa</taxon>
        <taxon>Arthropoda</taxon>
        <taxon>Hexapoda</taxon>
        <taxon>Insecta</taxon>
        <taxon>Pterygota</taxon>
        <taxon>Neoptera</taxon>
        <taxon>Endopterygota</taxon>
        <taxon>Hymenoptera</taxon>
        <taxon>Apocrita</taxon>
        <taxon>Aculeata</taxon>
        <taxon>Formicoidea</taxon>
        <taxon>Formicidae</taxon>
        <taxon>Formicinae</taxon>
        <taxon>Lasius</taxon>
        <taxon>Lasius</taxon>
    </lineage>
</organism>
<proteinExistence type="inferred from homology"/>
<evidence type="ECO:0000259" key="17">
    <source>
        <dbReference type="SMART" id="SM00865"/>
    </source>
</evidence>
<dbReference type="Pfam" id="PF00091">
    <property type="entry name" value="Tubulin"/>
    <property type="match status" value="1"/>
</dbReference>
<dbReference type="SMART" id="SM00864">
    <property type="entry name" value="Tubulin"/>
    <property type="match status" value="1"/>
</dbReference>
<evidence type="ECO:0000256" key="12">
    <source>
        <dbReference type="ARBA" id="ARBA00023212"/>
    </source>
</evidence>
<dbReference type="InterPro" id="IPR017975">
    <property type="entry name" value="Tubulin_CS"/>
</dbReference>
<dbReference type="FunFam" id="3.40.50.1440:FF:000011">
    <property type="entry name" value="Tubulin alpha chain"/>
    <property type="match status" value="1"/>
</dbReference>
<dbReference type="InterPro" id="IPR002452">
    <property type="entry name" value="Alpha_tubulin"/>
</dbReference>
<dbReference type="SUPFAM" id="SSF52490">
    <property type="entry name" value="Tubulin nucleotide-binding domain-like"/>
    <property type="match status" value="1"/>
</dbReference>
<dbReference type="InterPro" id="IPR000217">
    <property type="entry name" value="Tubulin"/>
</dbReference>
<evidence type="ECO:0000259" key="16">
    <source>
        <dbReference type="SMART" id="SM00864"/>
    </source>
</evidence>
<evidence type="ECO:0000313" key="18">
    <source>
        <dbReference type="EMBL" id="CAL1682139.1"/>
    </source>
</evidence>
<dbReference type="PANTHER" id="PTHR11588">
    <property type="entry name" value="TUBULIN"/>
    <property type="match status" value="1"/>
</dbReference>
<keyword evidence="12" id="KW-0206">Cytoskeleton</keyword>
<evidence type="ECO:0000256" key="14">
    <source>
        <dbReference type="ARBA" id="ARBA00049117"/>
    </source>
</evidence>
<evidence type="ECO:0000256" key="7">
    <source>
        <dbReference type="ARBA" id="ARBA00022723"/>
    </source>
</evidence>
<dbReference type="GO" id="GO:0016787">
    <property type="term" value="F:hydrolase activity"/>
    <property type="evidence" value="ECO:0007669"/>
    <property type="project" value="UniProtKB-KW"/>
</dbReference>
<comment type="cofactor">
    <cofactor evidence="1">
        <name>Mg(2+)</name>
        <dbReference type="ChEBI" id="CHEBI:18420"/>
    </cofactor>
</comment>
<comment type="function">
    <text evidence="13 15">Tubulin is the major constituent of microtubules, a cylinder consisting of laterally associated linear protofilaments composed of alpha- and beta-tubulin heterodimers. Microtubules grow by the addition of GTP-tubulin dimers to the microtubule end, where a stabilizing cap forms. Below the cap, tubulin dimers are in GDP-bound state, owing to GTPase activity of alpha-tubulin.</text>
</comment>
<comment type="subunit">
    <text evidence="4 15">Dimer of alpha and beta chains. A typical microtubule is a hollow water-filled tube with an outer diameter of 25 nm and an inner diameter of 15 nM. Alpha-beta heterodimers associate head-to-tail to form protofilaments running lengthwise along the microtubule wall with the beta-tubulin subunit facing the microtubule plus end conferring a structural polarity. Microtubules usually have 13 protofilaments but different protofilament numbers can be found in some organisms and specialized cells.</text>
</comment>
<dbReference type="GO" id="GO:0007017">
    <property type="term" value="P:microtubule-based process"/>
    <property type="evidence" value="ECO:0007669"/>
    <property type="project" value="InterPro"/>
</dbReference>
<evidence type="ECO:0000256" key="3">
    <source>
        <dbReference type="ARBA" id="ARBA00009636"/>
    </source>
</evidence>
<keyword evidence="11 15" id="KW-0342">GTP-binding</keyword>
<keyword evidence="9" id="KW-0378">Hydrolase</keyword>
<dbReference type="PRINTS" id="PR01161">
    <property type="entry name" value="TUBULIN"/>
</dbReference>
<dbReference type="PROSITE" id="PS00227">
    <property type="entry name" value="TUBULIN"/>
    <property type="match status" value="1"/>
</dbReference>
<protein>
    <recommendedName>
        <fullName evidence="15">Tubulin alpha chain</fullName>
    </recommendedName>
</protein>
<evidence type="ECO:0000256" key="4">
    <source>
        <dbReference type="ARBA" id="ARBA00011747"/>
    </source>
</evidence>
<comment type="subcellular location">
    <subcellularLocation>
        <location evidence="2">Cytoplasm</location>
        <location evidence="2">Cytoskeleton</location>
    </subcellularLocation>
</comment>
<dbReference type="Gene3D" id="3.30.1330.20">
    <property type="entry name" value="Tubulin/FtsZ, C-terminal domain"/>
    <property type="match status" value="1"/>
</dbReference>
<dbReference type="Gene3D" id="3.40.50.1440">
    <property type="entry name" value="Tubulin/FtsZ, GTPase domain"/>
    <property type="match status" value="1"/>
</dbReference>
<comment type="similarity">
    <text evidence="3 15">Belongs to the tubulin family.</text>
</comment>
<evidence type="ECO:0000313" key="19">
    <source>
        <dbReference type="Proteomes" id="UP001497644"/>
    </source>
</evidence>
<evidence type="ECO:0000256" key="1">
    <source>
        <dbReference type="ARBA" id="ARBA00001946"/>
    </source>
</evidence>
<keyword evidence="6 15" id="KW-0493">Microtubule</keyword>
<evidence type="ECO:0000256" key="10">
    <source>
        <dbReference type="ARBA" id="ARBA00022842"/>
    </source>
</evidence>
<dbReference type="Gene3D" id="1.10.287.600">
    <property type="entry name" value="Helix hairpin bin"/>
    <property type="match status" value="1"/>
</dbReference>
<evidence type="ECO:0000256" key="15">
    <source>
        <dbReference type="RuleBase" id="RU000352"/>
    </source>
</evidence>
<sequence length="439" mass="48982">MSTIREVVTIFVGQAGTQISNACWELFCLEHGIEPNGNFKKGYESSGNLLRAFFSQTQKGLFTPRTVVVDLEPTVIDEIKTGAYKELFHLDSLITGNEDAADNFARGFYSLSQEASNVTLDRIRKICENCSNLSAFIVFRSVGGGTGSGFTTLLLEKLSEDYAKKLKLDFAVYPAPNISTVIVEPYNSVLATHGTMDYVDCCFIVDNEALYDICARKLEVDGPTYTNLNRLQAQIVSNITASMRFESAVNLNLEEIQTNLIPYPRLHFPLMSYAPIIPPHKAAYSNPTVQEITSDCFDPTNHMVRCDPRIGTYMSCCLLYRGNIKSKNEINNAIRSLKDKKSIRFVNWIPTGFKTGLNCLPTITVPGGDLAPSKQTVANLSNNTAIRHAWTRLASKFDLMYQQKAFFHHYLAEGMEEDVFADARANISALLEDYIEVEA</sequence>
<dbReference type="Pfam" id="PF03953">
    <property type="entry name" value="Tubulin_C"/>
    <property type="match status" value="1"/>
</dbReference>
<keyword evidence="5" id="KW-0963">Cytoplasm</keyword>
<accession>A0AAV2NPK8</accession>
<dbReference type="InterPro" id="IPR023123">
    <property type="entry name" value="Tubulin_C"/>
</dbReference>
<evidence type="ECO:0000256" key="8">
    <source>
        <dbReference type="ARBA" id="ARBA00022741"/>
    </source>
</evidence>
<dbReference type="CDD" id="cd02186">
    <property type="entry name" value="alpha_tubulin"/>
    <property type="match status" value="1"/>
</dbReference>
<comment type="catalytic activity">
    <reaction evidence="14">
        <text>GTP + H2O = GDP + phosphate + H(+)</text>
        <dbReference type="Rhea" id="RHEA:19669"/>
        <dbReference type="ChEBI" id="CHEBI:15377"/>
        <dbReference type="ChEBI" id="CHEBI:15378"/>
        <dbReference type="ChEBI" id="CHEBI:37565"/>
        <dbReference type="ChEBI" id="CHEBI:43474"/>
        <dbReference type="ChEBI" id="CHEBI:58189"/>
    </reaction>
    <physiologicalReaction direction="left-to-right" evidence="14">
        <dbReference type="Rhea" id="RHEA:19670"/>
    </physiologicalReaction>
</comment>
<dbReference type="SMART" id="SM00865">
    <property type="entry name" value="Tubulin_C"/>
    <property type="match status" value="1"/>
</dbReference>
<dbReference type="Proteomes" id="UP001497644">
    <property type="component" value="Chromosome 3"/>
</dbReference>
<dbReference type="InterPro" id="IPR018316">
    <property type="entry name" value="Tubulin/FtsZ_2-layer-sand-dom"/>
</dbReference>
<feature type="domain" description="Tubulin/FtsZ GTPase" evidence="16">
    <location>
        <begin position="50"/>
        <end position="247"/>
    </location>
</feature>
<evidence type="ECO:0000256" key="5">
    <source>
        <dbReference type="ARBA" id="ARBA00022490"/>
    </source>
</evidence>
<dbReference type="SUPFAM" id="SSF55307">
    <property type="entry name" value="Tubulin C-terminal domain-like"/>
    <property type="match status" value="1"/>
</dbReference>